<keyword evidence="3" id="KW-0216">Detoxification</keyword>
<dbReference type="Proteomes" id="UP001304419">
    <property type="component" value="Chromosome 2"/>
</dbReference>
<accession>A0A8I2KL17</accession>
<evidence type="ECO:0000256" key="2">
    <source>
        <dbReference type="ARBA" id="ARBA00009881"/>
    </source>
</evidence>
<evidence type="ECO:0000313" key="13">
    <source>
        <dbReference type="EMBL" id="WOX30640.1"/>
    </source>
</evidence>
<evidence type="ECO:0000256" key="6">
    <source>
        <dbReference type="ARBA" id="ARBA00022741"/>
    </source>
</evidence>
<keyword evidence="6" id="KW-0547">Nucleotide-binding</keyword>
<evidence type="ECO:0000256" key="7">
    <source>
        <dbReference type="ARBA" id="ARBA00023002"/>
    </source>
</evidence>
<reference evidence="12" key="1">
    <citation type="submission" date="2019-10" db="EMBL/GenBank/DDBJ databases">
        <authorList>
            <person name="Paulsen S."/>
        </authorList>
    </citation>
    <scope>NUCLEOTIDE SEQUENCE</scope>
    <source>
        <strain evidence="12">LMG 19692</strain>
    </source>
</reference>
<name>A0A8I2KL17_9GAMM</name>
<keyword evidence="15" id="KW-1185">Reference proteome</keyword>
<dbReference type="EMBL" id="CP137579">
    <property type="protein sequence ID" value="WOX30640.1"/>
    <property type="molecule type" value="Genomic_DNA"/>
</dbReference>
<evidence type="ECO:0000256" key="1">
    <source>
        <dbReference type="ARBA" id="ARBA00001917"/>
    </source>
</evidence>
<evidence type="ECO:0000313" key="14">
    <source>
        <dbReference type="Proteomes" id="UP000646877"/>
    </source>
</evidence>
<protein>
    <recommendedName>
        <fullName evidence="11">Nitronate monooxygenase</fullName>
    </recommendedName>
    <alternativeName>
        <fullName evidence="9">Propionate 3-nitronate monooxygenase</fullName>
    </alternativeName>
</protein>
<evidence type="ECO:0000256" key="8">
    <source>
        <dbReference type="ARBA" id="ARBA00023033"/>
    </source>
</evidence>
<keyword evidence="5" id="KW-0288">FMN</keyword>
<evidence type="ECO:0000256" key="11">
    <source>
        <dbReference type="ARBA" id="ARBA00067136"/>
    </source>
</evidence>
<dbReference type="GO" id="GO:0009636">
    <property type="term" value="P:response to toxic substance"/>
    <property type="evidence" value="ECO:0007669"/>
    <property type="project" value="UniProtKB-KW"/>
</dbReference>
<comment type="catalytic activity">
    <reaction evidence="10">
        <text>3 propionate 3-nitronate + 3 O2 + H2O = 3 3-oxopropanoate + 2 nitrate + nitrite + H2O2 + 3 H(+)</text>
        <dbReference type="Rhea" id="RHEA:57332"/>
        <dbReference type="ChEBI" id="CHEBI:15377"/>
        <dbReference type="ChEBI" id="CHEBI:15378"/>
        <dbReference type="ChEBI" id="CHEBI:15379"/>
        <dbReference type="ChEBI" id="CHEBI:16240"/>
        <dbReference type="ChEBI" id="CHEBI:16301"/>
        <dbReference type="ChEBI" id="CHEBI:17632"/>
        <dbReference type="ChEBI" id="CHEBI:33190"/>
        <dbReference type="ChEBI" id="CHEBI:136067"/>
    </reaction>
</comment>
<keyword evidence="8 12" id="KW-0503">Monooxygenase</keyword>
<organism evidence="12 14">
    <name type="scientific">Pseudoalteromonas maricaloris</name>
    <dbReference type="NCBI Taxonomy" id="184924"/>
    <lineage>
        <taxon>Bacteria</taxon>
        <taxon>Pseudomonadati</taxon>
        <taxon>Pseudomonadota</taxon>
        <taxon>Gammaproteobacteria</taxon>
        <taxon>Alteromonadales</taxon>
        <taxon>Pseudoalteromonadaceae</taxon>
        <taxon>Pseudoalteromonas</taxon>
    </lineage>
</organism>
<comment type="cofactor">
    <cofactor evidence="1">
        <name>FMN</name>
        <dbReference type="ChEBI" id="CHEBI:58210"/>
    </cofactor>
</comment>
<evidence type="ECO:0000256" key="5">
    <source>
        <dbReference type="ARBA" id="ARBA00022643"/>
    </source>
</evidence>
<proteinExistence type="inferred from homology"/>
<dbReference type="InterPro" id="IPR013785">
    <property type="entry name" value="Aldolase_TIM"/>
</dbReference>
<dbReference type="Proteomes" id="UP000646877">
    <property type="component" value="Unassembled WGS sequence"/>
</dbReference>
<comment type="similarity">
    <text evidence="2">Belongs to the nitronate monooxygenase family. NMO class I subfamily.</text>
</comment>
<evidence type="ECO:0000256" key="10">
    <source>
        <dbReference type="ARBA" id="ARBA00049401"/>
    </source>
</evidence>
<reference evidence="13 15" key="2">
    <citation type="submission" date="2023-10" db="EMBL/GenBank/DDBJ databases">
        <title>To unveil natural product biosynthetic capacity in Pseudoalteromonas.</title>
        <authorList>
            <person name="Wang J."/>
        </authorList>
    </citation>
    <scope>NUCLEOTIDE SEQUENCE [LARGE SCALE GENOMIC DNA]</scope>
    <source>
        <strain evidence="13 15">DSM 15914</strain>
    </source>
</reference>
<evidence type="ECO:0000256" key="3">
    <source>
        <dbReference type="ARBA" id="ARBA00022575"/>
    </source>
</evidence>
<dbReference type="Gene3D" id="3.20.20.70">
    <property type="entry name" value="Aldolase class I"/>
    <property type="match status" value="1"/>
</dbReference>
<dbReference type="SUPFAM" id="SSF51412">
    <property type="entry name" value="Inosine monophosphate dehydrogenase (IMPDH)"/>
    <property type="match status" value="1"/>
</dbReference>
<dbReference type="PANTHER" id="PTHR42747">
    <property type="entry name" value="NITRONATE MONOOXYGENASE-RELATED"/>
    <property type="match status" value="1"/>
</dbReference>
<dbReference type="EMBL" id="WEIA01000003">
    <property type="protein sequence ID" value="NLR21124.1"/>
    <property type="molecule type" value="Genomic_DNA"/>
</dbReference>
<dbReference type="PANTHER" id="PTHR42747:SF3">
    <property type="entry name" value="NITRONATE MONOOXYGENASE-RELATED"/>
    <property type="match status" value="1"/>
</dbReference>
<evidence type="ECO:0000313" key="12">
    <source>
        <dbReference type="EMBL" id="NLR21124.1"/>
    </source>
</evidence>
<sequence>MQLTTLLNISIPMIQAPMAGVQNWRLAAAATNAGILGSIPCGMLSKEQIVAEIEHFKAHASGPYNLNFFCHEMPELDPYQQDKWKKKLASYYDELELTPSDDMGILRRPFDREMAEAIAPYKPPAISFHFGLPDAELVELVKSWGTIILSSATTLEEGIWLAENGADIVIAQGIEAGGHRATFTKATLESQLHTRQLVTILADALSVPVVAAGGIASHHDVTMMHELGACGTQIGTCFLLCDEASTSLVHRDALKSLAEPSAVTNVFSGRPARGIENRLMIDLNFINEDVPTFPYASAALTPLRAAAEKQGSGDFSPLWAGVNRQGCMEVSTQEMVEHLWNVK</sequence>
<dbReference type="GO" id="GO:0018580">
    <property type="term" value="F:nitronate monooxygenase activity"/>
    <property type="evidence" value="ECO:0007669"/>
    <property type="project" value="InterPro"/>
</dbReference>
<evidence type="ECO:0000256" key="4">
    <source>
        <dbReference type="ARBA" id="ARBA00022630"/>
    </source>
</evidence>
<dbReference type="CDD" id="cd04730">
    <property type="entry name" value="NPD_like"/>
    <property type="match status" value="1"/>
</dbReference>
<dbReference type="FunFam" id="3.20.20.70:FF:000154">
    <property type="entry name" value="Probable nitronate monooxygenase"/>
    <property type="match status" value="1"/>
</dbReference>
<dbReference type="AlphaFoldDB" id="A0A8I2KL17"/>
<dbReference type="GO" id="GO:0000166">
    <property type="term" value="F:nucleotide binding"/>
    <property type="evidence" value="ECO:0007669"/>
    <property type="project" value="UniProtKB-KW"/>
</dbReference>
<dbReference type="Pfam" id="PF03060">
    <property type="entry name" value="NMO"/>
    <property type="match status" value="1"/>
</dbReference>
<evidence type="ECO:0000256" key="9">
    <source>
        <dbReference type="ARBA" id="ARBA00031155"/>
    </source>
</evidence>
<gene>
    <name evidence="12" type="ORF">F9Y85_07300</name>
    <name evidence="13" type="ORF">R5H13_22430</name>
</gene>
<keyword evidence="4" id="KW-0285">Flavoprotein</keyword>
<dbReference type="RefSeq" id="WP_039496279.1">
    <property type="nucleotide sequence ID" value="NZ_CBCSDF010000017.1"/>
</dbReference>
<dbReference type="InterPro" id="IPR004136">
    <property type="entry name" value="NMO"/>
</dbReference>
<evidence type="ECO:0000313" key="15">
    <source>
        <dbReference type="Proteomes" id="UP001304419"/>
    </source>
</evidence>
<keyword evidence="7 13" id="KW-0560">Oxidoreductase</keyword>